<dbReference type="Proteomes" id="UP000288216">
    <property type="component" value="Unassembled WGS sequence"/>
</dbReference>
<dbReference type="AlphaFoldDB" id="A0A401PGZ6"/>
<comment type="caution">
    <text evidence="4">The sequence shown here is derived from an EMBL/GenBank/DDBJ whole genome shotgun (WGS) entry which is preliminary data.</text>
</comment>
<evidence type="ECO:0000313" key="5">
    <source>
        <dbReference type="Proteomes" id="UP000288216"/>
    </source>
</evidence>
<dbReference type="STRING" id="75743.A0A401PGZ6"/>
<feature type="region of interest" description="Disordered" evidence="1">
    <location>
        <begin position="137"/>
        <end position="158"/>
    </location>
</feature>
<dbReference type="OMA" id="SINMECS"/>
<sequence>MNLNGDYLQLILALQCTHMLLQVIEGEPDGIEVSQTPSEVKASEGQSINMECSWAKDLQVESIFIEIPAPVRRGSGNGTQLTVQAGEEKVNYWPVLGVFVLLALSVLVILYYKKRQKSQRNSTMPVPIDVMREEIHEENNENEGNEENSTSRGSSQWEDEVKATLLTGGFAVRGRNLAANNRSRVR</sequence>
<gene>
    <name evidence="4" type="ORF">scyTo_0001979</name>
</gene>
<reference evidence="4 5" key="1">
    <citation type="journal article" date="2018" name="Nat. Ecol. Evol.">
        <title>Shark genomes provide insights into elasmobranch evolution and the origin of vertebrates.</title>
        <authorList>
            <person name="Hara Y"/>
            <person name="Yamaguchi K"/>
            <person name="Onimaru K"/>
            <person name="Kadota M"/>
            <person name="Koyanagi M"/>
            <person name="Keeley SD"/>
            <person name="Tatsumi K"/>
            <person name="Tanaka K"/>
            <person name="Motone F"/>
            <person name="Kageyama Y"/>
            <person name="Nozu R"/>
            <person name="Adachi N"/>
            <person name="Nishimura O"/>
            <person name="Nakagawa R"/>
            <person name="Tanegashima C"/>
            <person name="Kiyatake I"/>
            <person name="Matsumoto R"/>
            <person name="Murakumo K"/>
            <person name="Nishida K"/>
            <person name="Terakita A"/>
            <person name="Kuratani S"/>
            <person name="Sato K"/>
            <person name="Hyodo S Kuraku.S."/>
        </authorList>
    </citation>
    <scope>NUCLEOTIDE SEQUENCE [LARGE SCALE GENOMIC DNA]</scope>
</reference>
<accession>A0A401PGZ6</accession>
<keyword evidence="3" id="KW-0732">Signal</keyword>
<evidence type="ECO:0000256" key="3">
    <source>
        <dbReference type="SAM" id="SignalP"/>
    </source>
</evidence>
<feature type="signal peptide" evidence="3">
    <location>
        <begin position="1"/>
        <end position="26"/>
    </location>
</feature>
<feature type="chain" id="PRO_5019030497" evidence="3">
    <location>
        <begin position="27"/>
        <end position="186"/>
    </location>
</feature>
<proteinExistence type="predicted"/>
<dbReference type="EMBL" id="BFAA01000464">
    <property type="protein sequence ID" value="GCB72406.1"/>
    <property type="molecule type" value="Genomic_DNA"/>
</dbReference>
<name>A0A401PGZ6_SCYTO</name>
<evidence type="ECO:0000256" key="1">
    <source>
        <dbReference type="SAM" id="MobiDB-lite"/>
    </source>
</evidence>
<protein>
    <submittedName>
        <fullName evidence="4">Uncharacterized protein</fullName>
    </submittedName>
</protein>
<keyword evidence="2" id="KW-0472">Membrane</keyword>
<keyword evidence="2" id="KW-0812">Transmembrane</keyword>
<evidence type="ECO:0000256" key="2">
    <source>
        <dbReference type="SAM" id="Phobius"/>
    </source>
</evidence>
<keyword evidence="5" id="KW-1185">Reference proteome</keyword>
<keyword evidence="2" id="KW-1133">Transmembrane helix</keyword>
<evidence type="ECO:0000313" key="4">
    <source>
        <dbReference type="EMBL" id="GCB72406.1"/>
    </source>
</evidence>
<organism evidence="4 5">
    <name type="scientific">Scyliorhinus torazame</name>
    <name type="common">Cloudy catshark</name>
    <name type="synonym">Catulus torazame</name>
    <dbReference type="NCBI Taxonomy" id="75743"/>
    <lineage>
        <taxon>Eukaryota</taxon>
        <taxon>Metazoa</taxon>
        <taxon>Chordata</taxon>
        <taxon>Craniata</taxon>
        <taxon>Vertebrata</taxon>
        <taxon>Chondrichthyes</taxon>
        <taxon>Elasmobranchii</taxon>
        <taxon>Galeomorphii</taxon>
        <taxon>Galeoidea</taxon>
        <taxon>Carcharhiniformes</taxon>
        <taxon>Scyliorhinidae</taxon>
        <taxon>Scyliorhinus</taxon>
    </lineage>
</organism>
<feature type="transmembrane region" description="Helical" evidence="2">
    <location>
        <begin position="92"/>
        <end position="112"/>
    </location>
</feature>
<dbReference type="OrthoDB" id="10012075at2759"/>